<dbReference type="PANTHER" id="PTHR12129:SF15">
    <property type="entry name" value="URONYL 2-SULFOTRANSFERASE"/>
    <property type="match status" value="1"/>
</dbReference>
<evidence type="ECO:0000256" key="4">
    <source>
        <dbReference type="ARBA" id="ARBA00022968"/>
    </source>
</evidence>
<keyword evidence="6" id="KW-0333">Golgi apparatus</keyword>
<evidence type="ECO:0000313" key="10">
    <source>
        <dbReference type="EMBL" id="CAK8678229.1"/>
    </source>
</evidence>
<keyword evidence="5 9" id="KW-1133">Transmembrane helix</keyword>
<evidence type="ECO:0000256" key="9">
    <source>
        <dbReference type="SAM" id="Phobius"/>
    </source>
</evidence>
<comment type="subcellular location">
    <subcellularLocation>
        <location evidence="1">Golgi apparatus membrane</location>
        <topology evidence="1">Single-pass type II membrane protein</topology>
    </subcellularLocation>
</comment>
<dbReference type="SUPFAM" id="SSF52540">
    <property type="entry name" value="P-loop containing nucleoside triphosphate hydrolases"/>
    <property type="match status" value="1"/>
</dbReference>
<evidence type="ECO:0000256" key="1">
    <source>
        <dbReference type="ARBA" id="ARBA00004323"/>
    </source>
</evidence>
<protein>
    <submittedName>
        <fullName evidence="10">Uncharacterized protein</fullName>
    </submittedName>
</protein>
<accession>A0ABP0FID3</accession>
<dbReference type="InterPro" id="IPR027417">
    <property type="entry name" value="P-loop_NTPase"/>
</dbReference>
<evidence type="ECO:0000256" key="3">
    <source>
        <dbReference type="ARBA" id="ARBA00022692"/>
    </source>
</evidence>
<keyword evidence="8" id="KW-0325">Glycoprotein</keyword>
<dbReference type="Proteomes" id="UP001642483">
    <property type="component" value="Unassembled WGS sequence"/>
</dbReference>
<sequence>MLRKFYPHCSQWVIIILVCYLCTHVLLTFYWRKETKAQNLKIHSEKDKTLVTETPSTKEFQRIRNNPSMVIYNRIPKCASTVTNAVLAATQSLKANEYQLHFESWPHIKQCLNETEEKDLVLKWMSFEKPTVFIRHLHFIDFEKYGYQQPTYINLMRNPVDIFISSYYFMRFGFEGWSDSQVANWLGMKPLSERYMSIQECFNQNLTRCLARNRPKVLAFFCGTHKDCRTDSQWSLDEAKKNVEKYFTVVGIVEDYNNTLKLLEKAFPRFFGGMFQVYQKMNLRRDLPHARTAHKVDAPQYLKAKLRQELHFQVEFYEFVRKRFYEQVKKFVQQDR</sequence>
<keyword evidence="11" id="KW-1185">Reference proteome</keyword>
<name>A0ABP0FID3_CLALP</name>
<dbReference type="PANTHER" id="PTHR12129">
    <property type="entry name" value="HEPARAN SULFATE 2-O-SULFOTRANSFERASE"/>
    <property type="match status" value="1"/>
</dbReference>
<evidence type="ECO:0000256" key="6">
    <source>
        <dbReference type="ARBA" id="ARBA00023034"/>
    </source>
</evidence>
<evidence type="ECO:0000313" key="11">
    <source>
        <dbReference type="Proteomes" id="UP001642483"/>
    </source>
</evidence>
<keyword evidence="2" id="KW-0808">Transferase</keyword>
<reference evidence="10 11" key="1">
    <citation type="submission" date="2024-02" db="EMBL/GenBank/DDBJ databases">
        <authorList>
            <person name="Daric V."/>
            <person name="Darras S."/>
        </authorList>
    </citation>
    <scope>NUCLEOTIDE SEQUENCE [LARGE SCALE GENOMIC DNA]</scope>
</reference>
<evidence type="ECO:0000256" key="7">
    <source>
        <dbReference type="ARBA" id="ARBA00023136"/>
    </source>
</evidence>
<comment type="caution">
    <text evidence="10">The sequence shown here is derived from an EMBL/GenBank/DDBJ whole genome shotgun (WGS) entry which is preliminary data.</text>
</comment>
<evidence type="ECO:0000256" key="5">
    <source>
        <dbReference type="ARBA" id="ARBA00022989"/>
    </source>
</evidence>
<dbReference type="EMBL" id="CAWYQH010000046">
    <property type="protein sequence ID" value="CAK8678229.1"/>
    <property type="molecule type" value="Genomic_DNA"/>
</dbReference>
<keyword evidence="7 9" id="KW-0472">Membrane</keyword>
<feature type="transmembrane region" description="Helical" evidence="9">
    <location>
        <begin position="12"/>
        <end position="31"/>
    </location>
</feature>
<evidence type="ECO:0000256" key="2">
    <source>
        <dbReference type="ARBA" id="ARBA00022679"/>
    </source>
</evidence>
<dbReference type="InterPro" id="IPR007734">
    <property type="entry name" value="Heparan_SO4_2-O-STrfase"/>
</dbReference>
<organism evidence="10 11">
    <name type="scientific">Clavelina lepadiformis</name>
    <name type="common">Light-bulb sea squirt</name>
    <name type="synonym">Ascidia lepadiformis</name>
    <dbReference type="NCBI Taxonomy" id="159417"/>
    <lineage>
        <taxon>Eukaryota</taxon>
        <taxon>Metazoa</taxon>
        <taxon>Chordata</taxon>
        <taxon>Tunicata</taxon>
        <taxon>Ascidiacea</taxon>
        <taxon>Aplousobranchia</taxon>
        <taxon>Clavelinidae</taxon>
        <taxon>Clavelina</taxon>
    </lineage>
</organism>
<gene>
    <name evidence="10" type="ORF">CVLEPA_LOCUS8167</name>
</gene>
<keyword evidence="3 9" id="KW-0812">Transmembrane</keyword>
<dbReference type="Gene3D" id="3.40.50.300">
    <property type="entry name" value="P-loop containing nucleotide triphosphate hydrolases"/>
    <property type="match status" value="1"/>
</dbReference>
<proteinExistence type="predicted"/>
<keyword evidence="4" id="KW-0735">Signal-anchor</keyword>
<evidence type="ECO:0000256" key="8">
    <source>
        <dbReference type="ARBA" id="ARBA00023180"/>
    </source>
</evidence>